<keyword evidence="9" id="KW-0496">Mitochondrion</keyword>
<dbReference type="OrthoDB" id="2261329at2759"/>
<comment type="subcellular location">
    <subcellularLocation>
        <location evidence="1">Mitochondrion inner membrane</location>
        <topology evidence="1">Multi-pass membrane protein</topology>
    </subcellularLocation>
</comment>
<feature type="region of interest" description="Disordered" evidence="11">
    <location>
        <begin position="164"/>
        <end position="208"/>
    </location>
</feature>
<keyword evidence="10 12" id="KW-0472">Membrane</keyword>
<evidence type="ECO:0000256" key="7">
    <source>
        <dbReference type="ARBA" id="ARBA00022989"/>
    </source>
</evidence>
<evidence type="ECO:0000256" key="5">
    <source>
        <dbReference type="ARBA" id="ARBA00022792"/>
    </source>
</evidence>
<protein>
    <submittedName>
        <fullName evidence="13">Uncharacterized protein</fullName>
    </submittedName>
</protein>
<feature type="transmembrane region" description="Helical" evidence="12">
    <location>
        <begin position="110"/>
        <end position="132"/>
    </location>
</feature>
<evidence type="ECO:0000256" key="9">
    <source>
        <dbReference type="ARBA" id="ARBA00023128"/>
    </source>
</evidence>
<evidence type="ECO:0000256" key="2">
    <source>
        <dbReference type="ARBA" id="ARBA00008444"/>
    </source>
</evidence>
<dbReference type="PANTHER" id="PTHR10485">
    <property type="entry name" value="MITOCHONDRIAL IMPORT INNER MEMBRANE TRANSLOCASE SUBUNIT TIM-17"/>
    <property type="match status" value="1"/>
</dbReference>
<name>A0A4P9X5T6_9FUNG</name>
<evidence type="ECO:0000256" key="6">
    <source>
        <dbReference type="ARBA" id="ARBA00022927"/>
    </source>
</evidence>
<sequence>MTHDTTRDPCPYAIVYDVGVGFSMGAIGGSVWHGFKGYRNSPRGYRFSGLVTGIKTRAPVLGGNFAVWSGLFNTGDCLIAGVRGTEDAWNPILAGAGTGAILAARSGKRAMLISAAFGGVILAVMEGVGSLVSRLSAGQYAPQAPALPEFAQAPQMPTLASVGAVAGPTNADFQSDADSHQAQQAAMPQPQQPQQQQPPKSMFGLVSR</sequence>
<dbReference type="GO" id="GO:0008320">
    <property type="term" value="F:protein transmembrane transporter activity"/>
    <property type="evidence" value="ECO:0007669"/>
    <property type="project" value="TreeGrafter"/>
</dbReference>
<gene>
    <name evidence="13" type="ORF">CXG81DRAFT_13143</name>
</gene>
<dbReference type="STRING" id="1555241.A0A4P9X5T6"/>
<evidence type="ECO:0000256" key="1">
    <source>
        <dbReference type="ARBA" id="ARBA00004448"/>
    </source>
</evidence>
<evidence type="ECO:0000256" key="10">
    <source>
        <dbReference type="ARBA" id="ARBA00023136"/>
    </source>
</evidence>
<evidence type="ECO:0000313" key="13">
    <source>
        <dbReference type="EMBL" id="RKP00517.1"/>
    </source>
</evidence>
<organism evidence="13 14">
    <name type="scientific">Caulochytrium protostelioides</name>
    <dbReference type="NCBI Taxonomy" id="1555241"/>
    <lineage>
        <taxon>Eukaryota</taxon>
        <taxon>Fungi</taxon>
        <taxon>Fungi incertae sedis</taxon>
        <taxon>Chytridiomycota</taxon>
        <taxon>Chytridiomycota incertae sedis</taxon>
        <taxon>Chytridiomycetes</taxon>
        <taxon>Caulochytriales</taxon>
        <taxon>Caulochytriaceae</taxon>
        <taxon>Caulochytrium</taxon>
    </lineage>
</organism>
<dbReference type="EMBL" id="ML014212">
    <property type="protein sequence ID" value="RKP00517.1"/>
    <property type="molecule type" value="Genomic_DNA"/>
</dbReference>
<reference evidence="14" key="1">
    <citation type="journal article" date="2018" name="Nat. Microbiol.">
        <title>Leveraging single-cell genomics to expand the fungal tree of life.</title>
        <authorList>
            <person name="Ahrendt S.R."/>
            <person name="Quandt C.A."/>
            <person name="Ciobanu D."/>
            <person name="Clum A."/>
            <person name="Salamov A."/>
            <person name="Andreopoulos B."/>
            <person name="Cheng J.F."/>
            <person name="Woyke T."/>
            <person name="Pelin A."/>
            <person name="Henrissat B."/>
            <person name="Reynolds N.K."/>
            <person name="Benny G.L."/>
            <person name="Smith M.E."/>
            <person name="James T.Y."/>
            <person name="Grigoriev I.V."/>
        </authorList>
    </citation>
    <scope>NUCLEOTIDE SEQUENCE [LARGE SCALE GENOMIC DNA]</scope>
    <source>
        <strain evidence="14">ATCC 52028</strain>
    </source>
</reference>
<feature type="transmembrane region" description="Helical" evidence="12">
    <location>
        <begin position="12"/>
        <end position="35"/>
    </location>
</feature>
<dbReference type="AlphaFoldDB" id="A0A4P9X5T6"/>
<dbReference type="PANTHER" id="PTHR10485:SF0">
    <property type="entry name" value="AT05822P-RELATED"/>
    <property type="match status" value="1"/>
</dbReference>
<keyword evidence="5" id="KW-0999">Mitochondrion inner membrane</keyword>
<keyword evidence="3" id="KW-0813">Transport</keyword>
<evidence type="ECO:0000256" key="11">
    <source>
        <dbReference type="SAM" id="MobiDB-lite"/>
    </source>
</evidence>
<dbReference type="GO" id="GO:0030150">
    <property type="term" value="P:protein import into mitochondrial matrix"/>
    <property type="evidence" value="ECO:0007669"/>
    <property type="project" value="TreeGrafter"/>
</dbReference>
<proteinExistence type="inferred from homology"/>
<evidence type="ECO:0000256" key="3">
    <source>
        <dbReference type="ARBA" id="ARBA00022448"/>
    </source>
</evidence>
<feature type="compositionally biased region" description="Low complexity" evidence="11">
    <location>
        <begin position="171"/>
        <end position="199"/>
    </location>
</feature>
<keyword evidence="4 12" id="KW-0812">Transmembrane</keyword>
<evidence type="ECO:0000256" key="12">
    <source>
        <dbReference type="SAM" id="Phobius"/>
    </source>
</evidence>
<evidence type="ECO:0000256" key="8">
    <source>
        <dbReference type="ARBA" id="ARBA00023010"/>
    </source>
</evidence>
<comment type="similarity">
    <text evidence="2">Belongs to the Tim17/Tim22/Tim23 family.</text>
</comment>
<keyword evidence="7 12" id="KW-1133">Transmembrane helix</keyword>
<dbReference type="Pfam" id="PF02466">
    <property type="entry name" value="Tim17"/>
    <property type="match status" value="1"/>
</dbReference>
<dbReference type="GO" id="GO:0005744">
    <property type="term" value="C:TIM23 mitochondrial import inner membrane translocase complex"/>
    <property type="evidence" value="ECO:0007669"/>
    <property type="project" value="TreeGrafter"/>
</dbReference>
<keyword evidence="14" id="KW-1185">Reference proteome</keyword>
<dbReference type="Proteomes" id="UP000274922">
    <property type="component" value="Unassembled WGS sequence"/>
</dbReference>
<keyword evidence="8" id="KW-0811">Translocation</keyword>
<evidence type="ECO:0000256" key="4">
    <source>
        <dbReference type="ARBA" id="ARBA00022692"/>
    </source>
</evidence>
<evidence type="ECO:0000313" key="14">
    <source>
        <dbReference type="Proteomes" id="UP000274922"/>
    </source>
</evidence>
<keyword evidence="6" id="KW-0653">Protein transport</keyword>
<accession>A0A4P9X5T6</accession>